<dbReference type="GO" id="GO:0016020">
    <property type="term" value="C:membrane"/>
    <property type="evidence" value="ECO:0007669"/>
    <property type="project" value="UniProtKB-SubCell"/>
</dbReference>
<evidence type="ECO:0000259" key="6">
    <source>
        <dbReference type="PROSITE" id="PS50929"/>
    </source>
</evidence>
<dbReference type="AlphaFoldDB" id="A0AAN8F3G1"/>
<evidence type="ECO:0000256" key="2">
    <source>
        <dbReference type="ARBA" id="ARBA00022692"/>
    </source>
</evidence>
<evidence type="ECO:0000256" key="5">
    <source>
        <dbReference type="SAM" id="Phobius"/>
    </source>
</evidence>
<evidence type="ECO:0000256" key="1">
    <source>
        <dbReference type="ARBA" id="ARBA00004141"/>
    </source>
</evidence>
<keyword evidence="2 5" id="KW-0812">Transmembrane</keyword>
<dbReference type="PROSITE" id="PS50929">
    <property type="entry name" value="ABC_TM1F"/>
    <property type="match status" value="1"/>
</dbReference>
<dbReference type="InterPro" id="IPR011527">
    <property type="entry name" value="ABC1_TM_dom"/>
</dbReference>
<gene>
    <name evidence="7" type="ORF">GCK32_009761</name>
</gene>
<name>A0AAN8F3G1_TRICO</name>
<comment type="caution">
    <text evidence="7">The sequence shown here is derived from an EMBL/GenBank/DDBJ whole genome shotgun (WGS) entry which is preliminary data.</text>
</comment>
<dbReference type="PANTHER" id="PTHR24221:SF617">
    <property type="entry name" value="P-GLYCOPROTEIN RELATED"/>
    <property type="match status" value="1"/>
</dbReference>
<dbReference type="PANTHER" id="PTHR24221">
    <property type="entry name" value="ATP-BINDING CASSETTE SUB-FAMILY B"/>
    <property type="match status" value="1"/>
</dbReference>
<evidence type="ECO:0000313" key="7">
    <source>
        <dbReference type="EMBL" id="KAK5971572.1"/>
    </source>
</evidence>
<dbReference type="EMBL" id="WIXE01017631">
    <property type="protein sequence ID" value="KAK5971572.1"/>
    <property type="molecule type" value="Genomic_DNA"/>
</dbReference>
<keyword evidence="8" id="KW-1185">Reference proteome</keyword>
<keyword evidence="4 5" id="KW-0472">Membrane</keyword>
<sequence>MEFFDRPQCNNAACVAELSTKAPDIQACLDYRFMLMINNICAVAVCIPLSIVACWESGIAMTVLLMLFIMSMWITSNRISTAMAKLSAVDRTPELSIEIFEHAKIIQQLAVENYFLRKYGDQEITVEDQQKLAAVYQSIQFALAQCYMYFSDMLTFGIGAGMIYYGRVDSKNVIVAANSANFAGWAVVFASTAIGDFVRSHFAAQTLYALIDRFKETDSGITPEINGSFKFEKINFSYPSRPDAKVPFNFAVDKSFHNSLFGKWERTLLLWPLA</sequence>
<dbReference type="SUPFAM" id="SSF90123">
    <property type="entry name" value="ABC transporter transmembrane region"/>
    <property type="match status" value="1"/>
</dbReference>
<dbReference type="InterPro" id="IPR036640">
    <property type="entry name" value="ABC1_TM_sf"/>
</dbReference>
<feature type="transmembrane region" description="Helical" evidence="5">
    <location>
        <begin position="59"/>
        <end position="76"/>
    </location>
</feature>
<feature type="domain" description="ABC transmembrane type-1" evidence="6">
    <location>
        <begin position="1"/>
        <end position="199"/>
    </location>
</feature>
<organism evidence="7 8">
    <name type="scientific">Trichostrongylus colubriformis</name>
    <name type="common">Black scour worm</name>
    <dbReference type="NCBI Taxonomy" id="6319"/>
    <lineage>
        <taxon>Eukaryota</taxon>
        <taxon>Metazoa</taxon>
        <taxon>Ecdysozoa</taxon>
        <taxon>Nematoda</taxon>
        <taxon>Chromadorea</taxon>
        <taxon>Rhabditida</taxon>
        <taxon>Rhabditina</taxon>
        <taxon>Rhabditomorpha</taxon>
        <taxon>Strongyloidea</taxon>
        <taxon>Trichostrongylidae</taxon>
        <taxon>Trichostrongylus</taxon>
    </lineage>
</organism>
<dbReference type="Proteomes" id="UP001331761">
    <property type="component" value="Unassembled WGS sequence"/>
</dbReference>
<keyword evidence="3 5" id="KW-1133">Transmembrane helix</keyword>
<evidence type="ECO:0000256" key="4">
    <source>
        <dbReference type="ARBA" id="ARBA00023136"/>
    </source>
</evidence>
<dbReference type="GO" id="GO:0005524">
    <property type="term" value="F:ATP binding"/>
    <property type="evidence" value="ECO:0007669"/>
    <property type="project" value="InterPro"/>
</dbReference>
<feature type="transmembrane region" description="Helical" evidence="5">
    <location>
        <begin position="33"/>
        <end position="53"/>
    </location>
</feature>
<dbReference type="Pfam" id="PF00664">
    <property type="entry name" value="ABC_membrane"/>
    <property type="match status" value="1"/>
</dbReference>
<dbReference type="InterPro" id="IPR039421">
    <property type="entry name" value="Type_1_exporter"/>
</dbReference>
<evidence type="ECO:0000256" key="3">
    <source>
        <dbReference type="ARBA" id="ARBA00022989"/>
    </source>
</evidence>
<protein>
    <submittedName>
        <fullName evidence="7">ABC transmembrane type-1 domain-containing protein</fullName>
    </submittedName>
</protein>
<proteinExistence type="predicted"/>
<dbReference type="InterPro" id="IPR027417">
    <property type="entry name" value="P-loop_NTPase"/>
</dbReference>
<accession>A0AAN8F3G1</accession>
<comment type="subcellular location">
    <subcellularLocation>
        <location evidence="1">Membrane</location>
        <topology evidence="1">Multi-pass membrane protein</topology>
    </subcellularLocation>
</comment>
<dbReference type="Gene3D" id="1.20.1560.10">
    <property type="entry name" value="ABC transporter type 1, transmembrane domain"/>
    <property type="match status" value="2"/>
</dbReference>
<dbReference type="Gene3D" id="3.40.50.300">
    <property type="entry name" value="P-loop containing nucleotide triphosphate hydrolases"/>
    <property type="match status" value="1"/>
</dbReference>
<reference evidence="7 8" key="1">
    <citation type="submission" date="2019-10" db="EMBL/GenBank/DDBJ databases">
        <title>Assembly and Annotation for the nematode Trichostrongylus colubriformis.</title>
        <authorList>
            <person name="Martin J."/>
        </authorList>
    </citation>
    <scope>NUCLEOTIDE SEQUENCE [LARGE SCALE GENOMIC DNA]</scope>
    <source>
        <strain evidence="7">G859</strain>
        <tissue evidence="7">Whole worm</tissue>
    </source>
</reference>
<evidence type="ECO:0000313" key="8">
    <source>
        <dbReference type="Proteomes" id="UP001331761"/>
    </source>
</evidence>
<dbReference type="GO" id="GO:0140359">
    <property type="term" value="F:ABC-type transporter activity"/>
    <property type="evidence" value="ECO:0007669"/>
    <property type="project" value="InterPro"/>
</dbReference>